<feature type="compositionally biased region" description="Low complexity" evidence="1">
    <location>
        <begin position="169"/>
        <end position="178"/>
    </location>
</feature>
<gene>
    <name evidence="2" type="ORF">GCM10011378_16220</name>
</gene>
<feature type="region of interest" description="Disordered" evidence="1">
    <location>
        <begin position="64"/>
        <end position="95"/>
    </location>
</feature>
<dbReference type="RefSeq" id="WP_188557328.1">
    <property type="nucleotide sequence ID" value="NZ_BMGS01000004.1"/>
</dbReference>
<comment type="caution">
    <text evidence="2">The sequence shown here is derived from an EMBL/GenBank/DDBJ whole genome shotgun (WGS) entry which is preliminary data.</text>
</comment>
<feature type="compositionally biased region" description="Low complexity" evidence="1">
    <location>
        <begin position="75"/>
        <end position="87"/>
    </location>
</feature>
<feature type="region of interest" description="Disordered" evidence="1">
    <location>
        <begin position="169"/>
        <end position="195"/>
    </location>
</feature>
<dbReference type="EMBL" id="BMGS01000004">
    <property type="protein sequence ID" value="GGG40738.1"/>
    <property type="molecule type" value="Genomic_DNA"/>
</dbReference>
<evidence type="ECO:0008006" key="4">
    <source>
        <dbReference type="Google" id="ProtNLM"/>
    </source>
</evidence>
<feature type="region of interest" description="Disordered" evidence="1">
    <location>
        <begin position="1"/>
        <end position="26"/>
    </location>
</feature>
<name>A0ABQ1WRE9_9BACT</name>
<evidence type="ECO:0000256" key="1">
    <source>
        <dbReference type="SAM" id="MobiDB-lite"/>
    </source>
</evidence>
<dbReference type="Proteomes" id="UP000601361">
    <property type="component" value="Unassembled WGS sequence"/>
</dbReference>
<evidence type="ECO:0000313" key="3">
    <source>
        <dbReference type="Proteomes" id="UP000601361"/>
    </source>
</evidence>
<protein>
    <recommendedName>
        <fullName evidence="4">SH3b domain-containing protein</fullName>
    </recommendedName>
</protein>
<evidence type="ECO:0000313" key="2">
    <source>
        <dbReference type="EMBL" id="GGG40738.1"/>
    </source>
</evidence>
<accession>A0ABQ1WRE9</accession>
<sequence>MSKLQQEKVPAARPVAAAAARAGSPPQATPLVRQAARGLVTGVLLGVGAVGATWLSSCSDDKARRPDAELQTSRPAATPAEVTTAEGTPDDATQPFRASGQYLVVAETAYFFSSPEQAKSTGRYLLRGDVVHGEEERGGFVKTRFKTPNGAIVAGWLKTNELSRLSNCPTTAATRPAQPTRPVPQPETSNSEDTYSYEIDPAPTATPAPDRAVGPQTAVVQVARSYFYHSSDLTQPRKAHCVQGDKVRLGEERGEAVYVRFTNWEKVTTTGWMRKDALRYSQ</sequence>
<proteinExistence type="predicted"/>
<reference evidence="3" key="1">
    <citation type="journal article" date="2019" name="Int. J. Syst. Evol. Microbiol.">
        <title>The Global Catalogue of Microorganisms (GCM) 10K type strain sequencing project: providing services to taxonomists for standard genome sequencing and annotation.</title>
        <authorList>
            <consortium name="The Broad Institute Genomics Platform"/>
            <consortium name="The Broad Institute Genome Sequencing Center for Infectious Disease"/>
            <person name="Wu L."/>
            <person name="Ma J."/>
        </authorList>
    </citation>
    <scope>NUCLEOTIDE SEQUENCE [LARGE SCALE GENOMIC DNA]</scope>
    <source>
        <strain evidence="3">CGMCC 1.12990</strain>
    </source>
</reference>
<feature type="compositionally biased region" description="Low complexity" evidence="1">
    <location>
        <begin position="9"/>
        <end position="22"/>
    </location>
</feature>
<organism evidence="2 3">
    <name type="scientific">Hymenobacter glacieicola</name>
    <dbReference type="NCBI Taxonomy" id="1562124"/>
    <lineage>
        <taxon>Bacteria</taxon>
        <taxon>Pseudomonadati</taxon>
        <taxon>Bacteroidota</taxon>
        <taxon>Cytophagia</taxon>
        <taxon>Cytophagales</taxon>
        <taxon>Hymenobacteraceae</taxon>
        <taxon>Hymenobacter</taxon>
    </lineage>
</organism>
<keyword evidence="3" id="KW-1185">Reference proteome</keyword>